<dbReference type="RefSeq" id="WP_263332547.1">
    <property type="nucleotide sequence ID" value="NZ_JAOVQO010000001.1"/>
</dbReference>
<name>A0ABT2WYE7_9RHOB</name>
<keyword evidence="2" id="KW-1185">Reference proteome</keyword>
<dbReference type="EMBL" id="JAOVQO010000001">
    <property type="protein sequence ID" value="MCU9846698.1"/>
    <property type="molecule type" value="Genomic_DNA"/>
</dbReference>
<dbReference type="Proteomes" id="UP001209535">
    <property type="component" value="Unassembled WGS sequence"/>
</dbReference>
<accession>A0ABT2WYE7</accession>
<comment type="caution">
    <text evidence="1">The sequence shown here is derived from an EMBL/GenBank/DDBJ whole genome shotgun (WGS) entry which is preliminary data.</text>
</comment>
<evidence type="ECO:0000313" key="2">
    <source>
        <dbReference type="Proteomes" id="UP001209535"/>
    </source>
</evidence>
<organism evidence="1 2">
    <name type="scientific">Albidovulum salinarum</name>
    <dbReference type="NCBI Taxonomy" id="2984153"/>
    <lineage>
        <taxon>Bacteria</taxon>
        <taxon>Pseudomonadati</taxon>
        <taxon>Pseudomonadota</taxon>
        <taxon>Alphaproteobacteria</taxon>
        <taxon>Rhodobacterales</taxon>
        <taxon>Paracoccaceae</taxon>
        <taxon>Albidovulum</taxon>
    </lineage>
</organism>
<gene>
    <name evidence="1" type="ORF">OEZ60_01595</name>
</gene>
<evidence type="ECO:0000313" key="1">
    <source>
        <dbReference type="EMBL" id="MCU9846698.1"/>
    </source>
</evidence>
<sequence length="89" mass="9713">MTKKSLAASMVAAPGRLRIAVPAWRLIGIHYRPDVEPVPAAVSREEMQDLFGGELKARNTRAANLTAGEEEEQHLADRLRDALYPCSAG</sequence>
<reference evidence="1 2" key="1">
    <citation type="submission" date="2022-10" db="EMBL/GenBank/DDBJ databases">
        <title>Defluviimonas sp. nov., isolated from ocean surface sediments.</title>
        <authorList>
            <person name="He W."/>
            <person name="Wang L."/>
            <person name="Zhang D.-F."/>
        </authorList>
    </citation>
    <scope>NUCLEOTIDE SEQUENCE [LARGE SCALE GENOMIC DNA]</scope>
    <source>
        <strain evidence="1 2">WL0024</strain>
    </source>
</reference>
<protein>
    <submittedName>
        <fullName evidence="1">Uncharacterized protein</fullName>
    </submittedName>
</protein>
<proteinExistence type="predicted"/>